<dbReference type="RefSeq" id="WP_130111116.1">
    <property type="nucleotide sequence ID" value="NZ_CP035806.1"/>
</dbReference>
<evidence type="ECO:0000256" key="3">
    <source>
        <dbReference type="ARBA" id="ARBA00004065"/>
    </source>
</evidence>
<sequence>MTGAADDAPAKDPTLQLEWECFAAGAELVIGIDEVGRGAVAGPVAVGAHAVRAGIDAFPAGLRDSKLLSEKRREAMAPLVAEWGPGAVGFGSAPEIDERGIGPMLGEAARRALLELHASGVPVDRAVILLDGAHDWLSPALRTPLDVRTRVGADRSCASVAAASVRAKVLRDAVMREAHDAHPEYAWASNKGYGSRAHYDGIARHGLTELHRRTWIKPDARAPRDSLDG</sequence>
<proteinExistence type="inferred from homology"/>
<dbReference type="OrthoDB" id="9803420at2"/>
<dbReference type="GO" id="GO:0005737">
    <property type="term" value="C:cytoplasm"/>
    <property type="evidence" value="ECO:0007669"/>
    <property type="project" value="UniProtKB-SubCell"/>
</dbReference>
<comment type="subcellular location">
    <subcellularLocation>
        <location evidence="4">Cytoplasm</location>
    </subcellularLocation>
</comment>
<evidence type="ECO:0000256" key="11">
    <source>
        <dbReference type="ARBA" id="ARBA00023211"/>
    </source>
</evidence>
<evidence type="ECO:0000256" key="12">
    <source>
        <dbReference type="PROSITE-ProRule" id="PRU01319"/>
    </source>
</evidence>
<protein>
    <recommendedName>
        <fullName evidence="13">Ribonuclease</fullName>
        <ecNumber evidence="13">3.1.26.4</ecNumber>
    </recommendedName>
</protein>
<dbReference type="EMBL" id="CP035806">
    <property type="protein sequence ID" value="QBE50004.1"/>
    <property type="molecule type" value="Genomic_DNA"/>
</dbReference>
<dbReference type="InterPro" id="IPR001352">
    <property type="entry name" value="RNase_HII/HIII"/>
</dbReference>
<dbReference type="Pfam" id="PF01351">
    <property type="entry name" value="RNase_HII"/>
    <property type="match status" value="1"/>
</dbReference>
<dbReference type="InterPro" id="IPR022898">
    <property type="entry name" value="RNase_HII"/>
</dbReference>
<dbReference type="CDD" id="cd07182">
    <property type="entry name" value="RNase_HII_bacteria_HII_like"/>
    <property type="match status" value="1"/>
</dbReference>
<evidence type="ECO:0000256" key="4">
    <source>
        <dbReference type="ARBA" id="ARBA00004496"/>
    </source>
</evidence>
<keyword evidence="10 12" id="KW-0378">Hydrolase</keyword>
<name>A0A4P6KK37_9MICO</name>
<dbReference type="InterPro" id="IPR036397">
    <property type="entry name" value="RNaseH_sf"/>
</dbReference>
<dbReference type="PANTHER" id="PTHR10954">
    <property type="entry name" value="RIBONUCLEASE H2 SUBUNIT A"/>
    <property type="match status" value="1"/>
</dbReference>
<evidence type="ECO:0000256" key="13">
    <source>
        <dbReference type="RuleBase" id="RU003515"/>
    </source>
</evidence>
<evidence type="ECO:0000256" key="2">
    <source>
        <dbReference type="ARBA" id="ARBA00001946"/>
    </source>
</evidence>
<evidence type="ECO:0000256" key="1">
    <source>
        <dbReference type="ARBA" id="ARBA00000077"/>
    </source>
</evidence>
<feature type="binding site" evidence="12">
    <location>
        <position position="34"/>
    </location>
    <ligand>
        <name>a divalent metal cation</name>
        <dbReference type="ChEBI" id="CHEBI:60240"/>
    </ligand>
</feature>
<dbReference type="NCBIfam" id="NF000595">
    <property type="entry name" value="PRK00015.1-3"/>
    <property type="match status" value="1"/>
</dbReference>
<dbReference type="Gene3D" id="3.30.420.10">
    <property type="entry name" value="Ribonuclease H-like superfamily/Ribonuclease H"/>
    <property type="match status" value="1"/>
</dbReference>
<gene>
    <name evidence="15" type="ORF">EVS81_15175</name>
</gene>
<keyword evidence="9 12" id="KW-0255">Endonuclease</keyword>
<feature type="binding site" evidence="12">
    <location>
        <position position="131"/>
    </location>
    <ligand>
        <name>a divalent metal cation</name>
        <dbReference type="ChEBI" id="CHEBI:60240"/>
    </ligand>
</feature>
<comment type="function">
    <text evidence="3 13">Endonuclease that specifically degrades the RNA of RNA-DNA hybrids.</text>
</comment>
<dbReference type="InterPro" id="IPR012337">
    <property type="entry name" value="RNaseH-like_sf"/>
</dbReference>
<comment type="similarity">
    <text evidence="5 13">Belongs to the RNase HII family.</text>
</comment>
<dbReference type="GO" id="GO:0003723">
    <property type="term" value="F:RNA binding"/>
    <property type="evidence" value="ECO:0007669"/>
    <property type="project" value="UniProtKB-UniRule"/>
</dbReference>
<dbReference type="GO" id="GO:0004523">
    <property type="term" value="F:RNA-DNA hybrid ribonuclease activity"/>
    <property type="evidence" value="ECO:0007669"/>
    <property type="project" value="UniProtKB-UniRule"/>
</dbReference>
<evidence type="ECO:0000256" key="5">
    <source>
        <dbReference type="ARBA" id="ARBA00007383"/>
    </source>
</evidence>
<evidence type="ECO:0000256" key="8">
    <source>
        <dbReference type="ARBA" id="ARBA00022723"/>
    </source>
</evidence>
<accession>A0A4P6KK37</accession>
<organism evidence="15 16">
    <name type="scientific">Leucobacter triazinivorans</name>
    <dbReference type="NCBI Taxonomy" id="1784719"/>
    <lineage>
        <taxon>Bacteria</taxon>
        <taxon>Bacillati</taxon>
        <taxon>Actinomycetota</taxon>
        <taxon>Actinomycetes</taxon>
        <taxon>Micrococcales</taxon>
        <taxon>Microbacteriaceae</taxon>
        <taxon>Leucobacter</taxon>
    </lineage>
</organism>
<dbReference type="SUPFAM" id="SSF53098">
    <property type="entry name" value="Ribonuclease H-like"/>
    <property type="match status" value="1"/>
</dbReference>
<keyword evidence="16" id="KW-1185">Reference proteome</keyword>
<comment type="cofactor">
    <cofactor evidence="12">
        <name>Mn(2+)</name>
        <dbReference type="ChEBI" id="CHEBI:29035"/>
    </cofactor>
    <cofactor evidence="12">
        <name>Mg(2+)</name>
        <dbReference type="ChEBI" id="CHEBI:18420"/>
    </cofactor>
    <text evidence="12">Manganese or magnesium. Binds 1 divalent metal ion per monomer in the absence of substrate. May bind a second metal ion after substrate binding.</text>
</comment>
<dbReference type="GO" id="GO:0032299">
    <property type="term" value="C:ribonuclease H2 complex"/>
    <property type="evidence" value="ECO:0007669"/>
    <property type="project" value="TreeGrafter"/>
</dbReference>
<evidence type="ECO:0000313" key="16">
    <source>
        <dbReference type="Proteomes" id="UP000289260"/>
    </source>
</evidence>
<comment type="cofactor">
    <cofactor evidence="2">
        <name>Mg(2+)</name>
        <dbReference type="ChEBI" id="CHEBI:18420"/>
    </cofactor>
</comment>
<evidence type="ECO:0000256" key="6">
    <source>
        <dbReference type="ARBA" id="ARBA00022490"/>
    </source>
</evidence>
<dbReference type="GO" id="GO:0043137">
    <property type="term" value="P:DNA replication, removal of RNA primer"/>
    <property type="evidence" value="ECO:0007669"/>
    <property type="project" value="TreeGrafter"/>
</dbReference>
<dbReference type="InterPro" id="IPR024567">
    <property type="entry name" value="RNase_HII/HIII_dom"/>
</dbReference>
<dbReference type="EC" id="3.1.26.4" evidence="13"/>
<dbReference type="AlphaFoldDB" id="A0A4P6KK37"/>
<keyword evidence="6" id="KW-0963">Cytoplasm</keyword>
<evidence type="ECO:0000256" key="7">
    <source>
        <dbReference type="ARBA" id="ARBA00022722"/>
    </source>
</evidence>
<dbReference type="GO" id="GO:0006298">
    <property type="term" value="P:mismatch repair"/>
    <property type="evidence" value="ECO:0007669"/>
    <property type="project" value="TreeGrafter"/>
</dbReference>
<evidence type="ECO:0000256" key="10">
    <source>
        <dbReference type="ARBA" id="ARBA00022801"/>
    </source>
</evidence>
<feature type="binding site" evidence="12">
    <location>
        <position position="33"/>
    </location>
    <ligand>
        <name>a divalent metal cation</name>
        <dbReference type="ChEBI" id="CHEBI:60240"/>
    </ligand>
</feature>
<keyword evidence="8 12" id="KW-0479">Metal-binding</keyword>
<feature type="domain" description="RNase H type-2" evidence="14">
    <location>
        <begin position="27"/>
        <end position="227"/>
    </location>
</feature>
<reference evidence="15 16" key="1">
    <citation type="submission" date="2019-02" db="EMBL/GenBank/DDBJ databases">
        <authorList>
            <person name="Sun L."/>
            <person name="Pan D."/>
            <person name="Wu X."/>
        </authorList>
    </citation>
    <scope>NUCLEOTIDE SEQUENCE [LARGE SCALE GENOMIC DNA]</scope>
    <source>
        <strain evidence="15 16">JW-1</strain>
    </source>
</reference>
<keyword evidence="7 12" id="KW-0540">Nuclease</keyword>
<dbReference type="KEGG" id="ltr:EVS81_15175"/>
<keyword evidence="11" id="KW-0464">Manganese</keyword>
<dbReference type="PROSITE" id="PS51975">
    <property type="entry name" value="RNASE_H_2"/>
    <property type="match status" value="1"/>
</dbReference>
<dbReference type="Proteomes" id="UP000289260">
    <property type="component" value="Chromosome"/>
</dbReference>
<dbReference type="GO" id="GO:0046872">
    <property type="term" value="F:metal ion binding"/>
    <property type="evidence" value="ECO:0007669"/>
    <property type="project" value="UniProtKB-KW"/>
</dbReference>
<comment type="catalytic activity">
    <reaction evidence="1 12 13">
        <text>Endonucleolytic cleavage to 5'-phosphomonoester.</text>
        <dbReference type="EC" id="3.1.26.4"/>
    </reaction>
</comment>
<evidence type="ECO:0000313" key="15">
    <source>
        <dbReference type="EMBL" id="QBE50004.1"/>
    </source>
</evidence>
<evidence type="ECO:0000259" key="14">
    <source>
        <dbReference type="PROSITE" id="PS51975"/>
    </source>
</evidence>
<dbReference type="PANTHER" id="PTHR10954:SF18">
    <property type="entry name" value="RIBONUCLEASE HII"/>
    <property type="match status" value="1"/>
</dbReference>
<evidence type="ECO:0000256" key="9">
    <source>
        <dbReference type="ARBA" id="ARBA00022759"/>
    </source>
</evidence>